<organism evidence="4 5">
    <name type="scientific">Linum tenue</name>
    <dbReference type="NCBI Taxonomy" id="586396"/>
    <lineage>
        <taxon>Eukaryota</taxon>
        <taxon>Viridiplantae</taxon>
        <taxon>Streptophyta</taxon>
        <taxon>Embryophyta</taxon>
        <taxon>Tracheophyta</taxon>
        <taxon>Spermatophyta</taxon>
        <taxon>Magnoliopsida</taxon>
        <taxon>eudicotyledons</taxon>
        <taxon>Gunneridae</taxon>
        <taxon>Pentapetalae</taxon>
        <taxon>rosids</taxon>
        <taxon>fabids</taxon>
        <taxon>Malpighiales</taxon>
        <taxon>Linaceae</taxon>
        <taxon>Linum</taxon>
    </lineage>
</organism>
<dbReference type="Pfam" id="PF02517">
    <property type="entry name" value="Rce1-like"/>
    <property type="match status" value="1"/>
</dbReference>
<dbReference type="InterPro" id="IPR003675">
    <property type="entry name" value="Rce1/LyrA-like_dom"/>
</dbReference>
<evidence type="ECO:0000313" key="4">
    <source>
        <dbReference type="EMBL" id="CAI0402105.1"/>
    </source>
</evidence>
<feature type="transmembrane region" description="Helical" evidence="2">
    <location>
        <begin position="301"/>
        <end position="320"/>
    </location>
</feature>
<feature type="domain" description="CAAX prenyl protease 2/Lysostaphin resistance protein A-like" evidence="3">
    <location>
        <begin position="268"/>
        <end position="352"/>
    </location>
</feature>
<sequence length="376" mass="40964">MLPTEKKTTKPNQSSASRFPPTQRSTPIPVLSSNPIPSSMVSAIFTSLAQSSVHALSSPSKLSSSLRTPVGIAKLVAPGRLIRVSNRGLRPVCFFNAGEEKSKTKLEPKESGLDWPAFKRWDVPWEWPTVSLTSLACGISFILTGFVEVETLPFLGIKFEQLSLDEKAEILFLDQSLTTAVVLGVMYSITKSFGPLPEDIYRYDFKEPFNLRRGWLLWAGIGLGSAVLAIALTGFVVSTFNGETQEREADALVRLLPLIGSSGISTGLLLVITGVLAPILEENVFRGFFMVSLTKWVPTPIAVVISAAVFALAHLTPGEFPQLFVLGTLLGFSYAQTRNLLTPITIHACWNSGVILVLTLLQLQGYDIKEILQATQ</sequence>
<dbReference type="AlphaFoldDB" id="A0AAV0IZD2"/>
<dbReference type="EMBL" id="CAMGYJ010000004">
    <property type="protein sequence ID" value="CAI0402105.1"/>
    <property type="molecule type" value="Genomic_DNA"/>
</dbReference>
<feature type="compositionally biased region" description="Polar residues" evidence="1">
    <location>
        <begin position="10"/>
        <end position="33"/>
    </location>
</feature>
<proteinExistence type="predicted"/>
<keyword evidence="2" id="KW-1133">Transmembrane helix</keyword>
<keyword evidence="5" id="KW-1185">Reference proteome</keyword>
<keyword evidence="2" id="KW-0812">Transmembrane</keyword>
<dbReference type="GO" id="GO:0080120">
    <property type="term" value="P:CAAX-box protein maturation"/>
    <property type="evidence" value="ECO:0007669"/>
    <property type="project" value="UniProtKB-ARBA"/>
</dbReference>
<evidence type="ECO:0000256" key="1">
    <source>
        <dbReference type="SAM" id="MobiDB-lite"/>
    </source>
</evidence>
<name>A0AAV0IZD2_9ROSI</name>
<dbReference type="GO" id="GO:0004175">
    <property type="term" value="F:endopeptidase activity"/>
    <property type="evidence" value="ECO:0007669"/>
    <property type="project" value="UniProtKB-ARBA"/>
</dbReference>
<feature type="transmembrane region" description="Helical" evidence="2">
    <location>
        <begin position="340"/>
        <end position="361"/>
    </location>
</feature>
<dbReference type="PANTHER" id="PTHR43592:SF15">
    <property type="entry name" value="CAAX AMINO TERMINAL PROTEASE FAMILY PROTEIN"/>
    <property type="match status" value="1"/>
</dbReference>
<evidence type="ECO:0000256" key="2">
    <source>
        <dbReference type="SAM" id="Phobius"/>
    </source>
</evidence>
<dbReference type="PANTHER" id="PTHR43592">
    <property type="entry name" value="CAAX AMINO TERMINAL PROTEASE"/>
    <property type="match status" value="1"/>
</dbReference>
<feature type="transmembrane region" description="Helical" evidence="2">
    <location>
        <begin position="258"/>
        <end position="280"/>
    </location>
</feature>
<dbReference type="Proteomes" id="UP001154282">
    <property type="component" value="Unassembled WGS sequence"/>
</dbReference>
<comment type="caution">
    <text evidence="4">The sequence shown here is derived from an EMBL/GenBank/DDBJ whole genome shotgun (WGS) entry which is preliminary data.</text>
</comment>
<accession>A0AAV0IZD2</accession>
<reference evidence="4" key="1">
    <citation type="submission" date="2022-08" db="EMBL/GenBank/DDBJ databases">
        <authorList>
            <person name="Gutierrez-Valencia J."/>
        </authorList>
    </citation>
    <scope>NUCLEOTIDE SEQUENCE</scope>
</reference>
<evidence type="ECO:0000313" key="5">
    <source>
        <dbReference type="Proteomes" id="UP001154282"/>
    </source>
</evidence>
<feature type="region of interest" description="Disordered" evidence="1">
    <location>
        <begin position="1"/>
        <end position="33"/>
    </location>
</feature>
<feature type="transmembrane region" description="Helical" evidence="2">
    <location>
        <begin position="215"/>
        <end position="238"/>
    </location>
</feature>
<keyword evidence="2" id="KW-0472">Membrane</keyword>
<protein>
    <recommendedName>
        <fullName evidence="3">CAAX prenyl protease 2/Lysostaphin resistance protein A-like domain-containing protein</fullName>
    </recommendedName>
</protein>
<gene>
    <name evidence="4" type="ORF">LITE_LOCUS11468</name>
</gene>
<evidence type="ECO:0000259" key="3">
    <source>
        <dbReference type="Pfam" id="PF02517"/>
    </source>
</evidence>